<accession>A0AB39WDQ4</accession>
<protein>
    <submittedName>
        <fullName evidence="6">Glycoside hydrolase</fullName>
    </submittedName>
</protein>
<evidence type="ECO:0000313" key="6">
    <source>
        <dbReference type="EMBL" id="XDU99441.1"/>
    </source>
</evidence>
<dbReference type="PRINTS" id="PR00745">
    <property type="entry name" value="GLHYDRLASE39"/>
</dbReference>
<dbReference type="SUPFAM" id="SSF51011">
    <property type="entry name" value="Glycosyl hydrolase domain"/>
    <property type="match status" value="1"/>
</dbReference>
<dbReference type="EMBL" id="CP165626">
    <property type="protein sequence ID" value="XDU99441.1"/>
    <property type="molecule type" value="Genomic_DNA"/>
</dbReference>
<evidence type="ECO:0000256" key="2">
    <source>
        <dbReference type="ARBA" id="ARBA00022801"/>
    </source>
</evidence>
<dbReference type="GO" id="GO:0004553">
    <property type="term" value="F:hydrolase activity, hydrolyzing O-glycosyl compounds"/>
    <property type="evidence" value="ECO:0007669"/>
    <property type="project" value="InterPro"/>
</dbReference>
<dbReference type="Pfam" id="PF01229">
    <property type="entry name" value="Glyco_hydro_39"/>
    <property type="match status" value="1"/>
</dbReference>
<dbReference type="InterPro" id="IPR051923">
    <property type="entry name" value="Glycosyl_Hydrolase_39"/>
</dbReference>
<dbReference type="InterPro" id="IPR049166">
    <property type="entry name" value="GH39_cat"/>
</dbReference>
<proteinExistence type="inferred from homology"/>
<evidence type="ECO:0000259" key="5">
    <source>
        <dbReference type="Pfam" id="PF01229"/>
    </source>
</evidence>
<dbReference type="RefSeq" id="WP_369766037.1">
    <property type="nucleotide sequence ID" value="NZ_CP165626.1"/>
</dbReference>
<dbReference type="GO" id="GO:0005975">
    <property type="term" value="P:carbohydrate metabolic process"/>
    <property type="evidence" value="ECO:0007669"/>
    <property type="project" value="InterPro"/>
</dbReference>
<dbReference type="PROSITE" id="PS01027">
    <property type="entry name" value="GLYCOSYL_HYDROL_F39"/>
    <property type="match status" value="1"/>
</dbReference>
<dbReference type="SUPFAM" id="SSF51445">
    <property type="entry name" value="(Trans)glycosidases"/>
    <property type="match status" value="1"/>
</dbReference>
<dbReference type="InterPro" id="IPR017853">
    <property type="entry name" value="GH"/>
</dbReference>
<sequence length="556" mass="63510">MLFRESDVFTIPYSLFSIQKYKSEYMKRILLFLTILFCLNNSVVFGQDTNSKKSATYSRIIKVDYNKSVGELNTMFKECIGAGRANEGLRADWQQQLAMVKKECDFKYIRMHGLLTDDMGVYHEDAKGNPEYNYQYIDALYDFLLSIKMKPFIELGFMPSALASGSETIFWWKGNVTPPKDYNKWEDLIRNLTQHFTERYGAEEVKTWYFEVWNEPNLSPGFWSGTQAEYFKLYEYTARAIKSVNIAYKVGGPATAGAAWVPEIIEFCSKNNVPLDFISTHTYGVKQGFLDEFGTTGTVLNKDNSSVSGEVITSREQISNSAKPNLELHYTEWSSSYTPADPVHDSYHSAAYILQKLKQVGNAANSMSYWVFTDIFEEAGPRFTPFHGGFGLLNTQGIKKPAYFSYYLLNKLGKTELQNSDKSSWATKNANGDVQVLFWDFTYTLPSNSINNQQYYVQDLPSKLKGSVKIEVLGLQKGTYILEIYKVGYKENDVYTEFLGMNKPNQLTLQQVNTLKKHNNGAPLITEKVTVDSNGIYSKDFNLNENDVLLLNFVKQ</sequence>
<dbReference type="PANTHER" id="PTHR12631">
    <property type="entry name" value="ALPHA-L-IDURONIDASE"/>
    <property type="match status" value="1"/>
</dbReference>
<name>A0AB39WDQ4_9FLAO</name>
<evidence type="ECO:0000256" key="4">
    <source>
        <dbReference type="PIRSR" id="PIRSR600514-1"/>
    </source>
</evidence>
<feature type="active site" description="Proton donor" evidence="4">
    <location>
        <position position="215"/>
    </location>
</feature>
<dbReference type="Gene3D" id="3.20.20.80">
    <property type="entry name" value="Glycosidases"/>
    <property type="match status" value="1"/>
</dbReference>
<organism evidence="6">
    <name type="scientific">Flavobacterium sp. WC2416</name>
    <dbReference type="NCBI Taxonomy" id="3234141"/>
    <lineage>
        <taxon>Bacteria</taxon>
        <taxon>Pseudomonadati</taxon>
        <taxon>Bacteroidota</taxon>
        <taxon>Flavobacteriia</taxon>
        <taxon>Flavobacteriales</taxon>
        <taxon>Flavobacteriaceae</taxon>
        <taxon>Flavobacterium</taxon>
    </lineage>
</organism>
<dbReference type="Gene3D" id="2.60.40.1500">
    <property type="entry name" value="Glycosyl hydrolase domain, family 39"/>
    <property type="match status" value="1"/>
</dbReference>
<reference evidence="6" key="1">
    <citation type="submission" date="2024-07" db="EMBL/GenBank/DDBJ databases">
        <authorList>
            <person name="Biller S.J."/>
        </authorList>
    </citation>
    <scope>NUCLEOTIDE SEQUENCE</scope>
    <source>
        <strain evidence="6">WC2416</strain>
    </source>
</reference>
<dbReference type="AlphaFoldDB" id="A0AB39WDQ4"/>
<evidence type="ECO:0000256" key="1">
    <source>
        <dbReference type="ARBA" id="ARBA00008875"/>
    </source>
</evidence>
<feature type="domain" description="Glycosyl hydrolases family 39 N-terminal catalytic" evidence="5">
    <location>
        <begin position="61"/>
        <end position="519"/>
    </location>
</feature>
<comment type="similarity">
    <text evidence="1">Belongs to the glycosyl hydrolase 39 family.</text>
</comment>
<dbReference type="InterPro" id="IPR049165">
    <property type="entry name" value="GH39_as"/>
</dbReference>
<dbReference type="InterPro" id="IPR000514">
    <property type="entry name" value="Glyco_hydro_39"/>
</dbReference>
<evidence type="ECO:0000256" key="3">
    <source>
        <dbReference type="ARBA" id="ARBA00023295"/>
    </source>
</evidence>
<keyword evidence="3" id="KW-0326">Glycosidase</keyword>
<dbReference type="PANTHER" id="PTHR12631:SF10">
    <property type="entry name" value="BETA-XYLOSIDASE-LIKE PROTEIN-RELATED"/>
    <property type="match status" value="1"/>
</dbReference>
<gene>
    <name evidence="6" type="ORF">AB3G39_03500</name>
</gene>
<keyword evidence="2 6" id="KW-0378">Hydrolase</keyword>